<dbReference type="EMBL" id="VUMD01000007">
    <property type="protein sequence ID" value="MSS36842.1"/>
    <property type="molecule type" value="Genomic_DNA"/>
</dbReference>
<gene>
    <name evidence="1" type="ORF">FYJ39_09710</name>
</gene>
<dbReference type="SUPFAM" id="SSF56042">
    <property type="entry name" value="PurM C-terminal domain-like"/>
    <property type="match status" value="1"/>
</dbReference>
<dbReference type="InterPro" id="IPR011854">
    <property type="entry name" value="HypE"/>
</dbReference>
<evidence type="ECO:0000313" key="1">
    <source>
        <dbReference type="EMBL" id="MSS36842.1"/>
    </source>
</evidence>
<dbReference type="Proteomes" id="UP000429958">
    <property type="component" value="Unassembled WGS sequence"/>
</dbReference>
<comment type="caution">
    <text evidence="1">The sequence shown here is derived from an EMBL/GenBank/DDBJ whole genome shotgun (WGS) entry which is preliminary data.</text>
</comment>
<sequence length="202" mass="22058">MRNTVQGKDGFGLGDGFMKPGQELVMAGYTGFSGTLLIGERKREILGKHFAPGFLRSLEEGERFSTEQWMKHELEAGNSPVTAYKFAGEGGVFAALWNLPGVFHAGIDVELRLFPVKQITVEFCELFGLNPYRLYSGNCLLMAAEGGGALVRRLRREGIPAEVVGCVTEGIARQIRHGGETIGFLERPQPDELLRLGISVAS</sequence>
<dbReference type="Gene3D" id="3.90.650.10">
    <property type="entry name" value="PurM-like C-terminal domain"/>
    <property type="match status" value="1"/>
</dbReference>
<dbReference type="PANTHER" id="PTHR30303">
    <property type="entry name" value="HYDROGENASE ISOENZYMES FORMATION PROTEIN HYPE"/>
    <property type="match status" value="1"/>
</dbReference>
<name>A0A7X2NL03_9CLOT</name>
<accession>A0A7X2NL03</accession>
<keyword evidence="2" id="KW-1185">Reference proteome</keyword>
<reference evidence="1 2" key="1">
    <citation type="submission" date="2019-08" db="EMBL/GenBank/DDBJ databases">
        <title>In-depth cultivation of the pig gut microbiome towards novel bacterial diversity and tailored functional studies.</title>
        <authorList>
            <person name="Wylensek D."/>
            <person name="Hitch T.C.A."/>
            <person name="Clavel T."/>
        </authorList>
    </citation>
    <scope>NUCLEOTIDE SEQUENCE [LARGE SCALE GENOMIC DNA]</scope>
    <source>
        <strain evidence="1 2">WCA-389-WT-23D1</strain>
    </source>
</reference>
<dbReference type="GO" id="GO:0051604">
    <property type="term" value="P:protein maturation"/>
    <property type="evidence" value="ECO:0007669"/>
    <property type="project" value="TreeGrafter"/>
</dbReference>
<dbReference type="RefSeq" id="WP_154472279.1">
    <property type="nucleotide sequence ID" value="NZ_VUMD01000007.1"/>
</dbReference>
<organism evidence="1 2">
    <name type="scientific">Clostridium porci</name>
    <dbReference type="NCBI Taxonomy" id="2605778"/>
    <lineage>
        <taxon>Bacteria</taxon>
        <taxon>Bacillati</taxon>
        <taxon>Bacillota</taxon>
        <taxon>Clostridia</taxon>
        <taxon>Eubacteriales</taxon>
        <taxon>Clostridiaceae</taxon>
        <taxon>Clostridium</taxon>
    </lineage>
</organism>
<dbReference type="InterPro" id="IPR036676">
    <property type="entry name" value="PurM-like_C_sf"/>
</dbReference>
<dbReference type="AlphaFoldDB" id="A0A7X2NL03"/>
<dbReference type="PANTHER" id="PTHR30303:SF4">
    <property type="entry name" value="HYDROGENASE EXPRESSION_FORMATION PROTEIN HYPE"/>
    <property type="match status" value="1"/>
</dbReference>
<evidence type="ECO:0000313" key="2">
    <source>
        <dbReference type="Proteomes" id="UP000429958"/>
    </source>
</evidence>
<proteinExistence type="predicted"/>
<protein>
    <submittedName>
        <fullName evidence="1">AIR synthase</fullName>
    </submittedName>
</protein>